<dbReference type="GO" id="GO:0045944">
    <property type="term" value="P:positive regulation of transcription by RNA polymerase II"/>
    <property type="evidence" value="ECO:0007669"/>
    <property type="project" value="TreeGrafter"/>
</dbReference>
<dbReference type="PANTHER" id="PTHR12983">
    <property type="entry name" value="RING FINGER 10 FAMILY MEMBER"/>
    <property type="match status" value="1"/>
</dbReference>
<dbReference type="PROSITE" id="PS50089">
    <property type="entry name" value="ZF_RING_2"/>
    <property type="match status" value="1"/>
</dbReference>
<feature type="compositionally biased region" description="Basic residues" evidence="7">
    <location>
        <begin position="622"/>
        <end position="631"/>
    </location>
</feature>
<dbReference type="InterPro" id="IPR039739">
    <property type="entry name" value="MAG2/RNF10"/>
</dbReference>
<dbReference type="FunCoup" id="A0A066WQ55">
    <property type="interactions" value="264"/>
</dbReference>
<feature type="domain" description="RING-type" evidence="8">
    <location>
        <begin position="144"/>
        <end position="168"/>
    </location>
</feature>
<feature type="region of interest" description="Disordered" evidence="7">
    <location>
        <begin position="621"/>
        <end position="659"/>
    </location>
</feature>
<dbReference type="Pfam" id="PF00097">
    <property type="entry name" value="zf-C3HC4"/>
    <property type="match status" value="1"/>
</dbReference>
<dbReference type="InParanoid" id="A0A066WQ55"/>
<evidence type="ECO:0000256" key="1">
    <source>
        <dbReference type="ARBA" id="ARBA00004496"/>
    </source>
</evidence>
<evidence type="ECO:0000256" key="5">
    <source>
        <dbReference type="ARBA" id="ARBA00022833"/>
    </source>
</evidence>
<keyword evidence="5" id="KW-0862">Zinc</keyword>
<keyword evidence="4 6" id="KW-0863">Zinc-finger</keyword>
<keyword evidence="10" id="KW-1185">Reference proteome</keyword>
<protein>
    <recommendedName>
        <fullName evidence="8">RING-type domain-containing protein</fullName>
    </recommendedName>
</protein>
<feature type="compositionally biased region" description="Polar residues" evidence="7">
    <location>
        <begin position="185"/>
        <end position="196"/>
    </location>
</feature>
<sequence length="902" mass="98833">MSQQPRPRPAHHISNLASMNAKDVQVSNAQSRSARGGQTLNHLLSFTLPPRARPPAPQSARRGRRAANYVPFNKERYINAQYRFLVKPTGDYTAHFADPDIYLNWSDILQVLIPTSTALSAVSSSSNAAATTSVHTFEHEGATCPICLSPPTAPRMTKCGHVYCYPCMLHYLALGEDTGTVNFSRSSHLESSNGSYNRPGAPPRRVGALATPPGSSTPACELMHTASALSAKSWRRCPICWDAVYAKDLKAVKWWDPQQEARRWTPKVLPENAEPSDAHASFEILQELNLHNHLPMRLIERPQITTLALPQSSFWPGNSEDDFMPPHAAPWHFQPDVLPFAKFMLASPALIEDALNEDLSQLEVEKVSLENMLGERDELSLQFVQVAKRKVMEQIEKVKVECDTQGVRSTIERKKRQFEGWQEVDEGEHGNSAPTTTLVEAPSVIEDDAQGAPSRQMVKSSPIQIDENLTVFLAIRPQSQGGQIPNPSLENQQQPQQQLRKDTSRTRRNVNPPSPSPSSYFYYQAASGQNIFLHPLDIKVLHSKYGSYSAFPHTIHVKVSGADEGSMNEDLRRRCKYLTHIPTAADVVFIEVDWWATNGEGQDGKALKLSPEVLNPYMQALRQRKSRRRDRGRKEDRAKLKADEQEAAETSARNRMGPAQEYKELTHNWPSADLASSYGAVNGSARLSTSFGSGRGGGSENSSLSSPSFREAALVGAEREFPVHPGGPTEDFPAVPRQAHDADEAAGITNQAGPTATTVWGTRAQSRTAFSVALQRGHRGDADEMWERDVDDAWLELEEDFLLGATSGGRRNTGTVKEGRGLNKQPRSGTATPRVGAGSSHTPPSRSGGSPEASSASTPRAGPDDGREGQPESSSGRPRATAAPRAKSKKKLVLTSGGRGMA</sequence>
<dbReference type="SUPFAM" id="SSF57850">
    <property type="entry name" value="RING/U-box"/>
    <property type="match status" value="1"/>
</dbReference>
<dbReference type="STRING" id="1037660.A0A066WQ55"/>
<feature type="compositionally biased region" description="Polar residues" evidence="7">
    <location>
        <begin position="480"/>
        <end position="491"/>
    </location>
</feature>
<dbReference type="InterPro" id="IPR017907">
    <property type="entry name" value="Znf_RING_CS"/>
</dbReference>
<dbReference type="PROSITE" id="PS00518">
    <property type="entry name" value="ZF_RING_1"/>
    <property type="match status" value="1"/>
</dbReference>
<dbReference type="GO" id="GO:0008270">
    <property type="term" value="F:zinc ion binding"/>
    <property type="evidence" value="ECO:0007669"/>
    <property type="project" value="UniProtKB-KW"/>
</dbReference>
<feature type="region of interest" description="Disordered" evidence="7">
    <location>
        <begin position="480"/>
        <end position="518"/>
    </location>
</feature>
<organism evidence="9 10">
    <name type="scientific">Tilletiaria anomala (strain ATCC 24038 / CBS 436.72 / UBC 951)</name>
    <dbReference type="NCBI Taxonomy" id="1037660"/>
    <lineage>
        <taxon>Eukaryota</taxon>
        <taxon>Fungi</taxon>
        <taxon>Dikarya</taxon>
        <taxon>Basidiomycota</taxon>
        <taxon>Ustilaginomycotina</taxon>
        <taxon>Exobasidiomycetes</taxon>
        <taxon>Georgefischeriales</taxon>
        <taxon>Tilletiariaceae</taxon>
        <taxon>Tilletiaria</taxon>
    </lineage>
</organism>
<feature type="region of interest" description="Disordered" evidence="7">
    <location>
        <begin position="185"/>
        <end position="205"/>
    </location>
</feature>
<dbReference type="GO" id="GO:0000976">
    <property type="term" value="F:transcription cis-regulatory region binding"/>
    <property type="evidence" value="ECO:0007669"/>
    <property type="project" value="TreeGrafter"/>
</dbReference>
<gene>
    <name evidence="9" type="ORF">K437DRAFT_292862</name>
</gene>
<name>A0A066WQ55_TILAU</name>
<feature type="region of interest" description="Disordered" evidence="7">
    <location>
        <begin position="690"/>
        <end position="711"/>
    </location>
</feature>
<feature type="compositionally biased region" description="Basic and acidic residues" evidence="7">
    <location>
        <begin position="632"/>
        <end position="644"/>
    </location>
</feature>
<dbReference type="Proteomes" id="UP000027361">
    <property type="component" value="Unassembled WGS sequence"/>
</dbReference>
<dbReference type="AlphaFoldDB" id="A0A066WQ55"/>
<dbReference type="InterPro" id="IPR001841">
    <property type="entry name" value="Znf_RING"/>
</dbReference>
<dbReference type="GO" id="GO:0005737">
    <property type="term" value="C:cytoplasm"/>
    <property type="evidence" value="ECO:0007669"/>
    <property type="project" value="UniProtKB-SubCell"/>
</dbReference>
<dbReference type="SMART" id="SM00184">
    <property type="entry name" value="RING"/>
    <property type="match status" value="1"/>
</dbReference>
<keyword evidence="3" id="KW-0479">Metal-binding</keyword>
<dbReference type="GeneID" id="25267119"/>
<dbReference type="CDD" id="cd16536">
    <property type="entry name" value="RING-HC_RNF10"/>
    <property type="match status" value="1"/>
</dbReference>
<feature type="region of interest" description="Disordered" evidence="7">
    <location>
        <begin position="805"/>
        <end position="902"/>
    </location>
</feature>
<evidence type="ECO:0000259" key="8">
    <source>
        <dbReference type="PROSITE" id="PS50089"/>
    </source>
</evidence>
<dbReference type="HOGENOM" id="CLU_011811_1_1_1"/>
<dbReference type="InterPro" id="IPR018957">
    <property type="entry name" value="Znf_C3HC4_RING-type"/>
</dbReference>
<evidence type="ECO:0000256" key="7">
    <source>
        <dbReference type="SAM" id="MobiDB-lite"/>
    </source>
</evidence>
<reference evidence="9 10" key="1">
    <citation type="submission" date="2014-05" db="EMBL/GenBank/DDBJ databases">
        <title>Draft genome sequence of a rare smut relative, Tilletiaria anomala UBC 951.</title>
        <authorList>
            <consortium name="DOE Joint Genome Institute"/>
            <person name="Toome M."/>
            <person name="Kuo A."/>
            <person name="Henrissat B."/>
            <person name="Lipzen A."/>
            <person name="Tritt A."/>
            <person name="Yoshinaga Y."/>
            <person name="Zane M."/>
            <person name="Barry K."/>
            <person name="Grigoriev I.V."/>
            <person name="Spatafora J.W."/>
            <person name="Aimea M.C."/>
        </authorList>
    </citation>
    <scope>NUCLEOTIDE SEQUENCE [LARGE SCALE GENOMIC DNA]</scope>
    <source>
        <strain evidence="9 10">UBC 951</strain>
    </source>
</reference>
<dbReference type="InterPro" id="IPR013083">
    <property type="entry name" value="Znf_RING/FYVE/PHD"/>
</dbReference>
<evidence type="ECO:0000256" key="4">
    <source>
        <dbReference type="ARBA" id="ARBA00022771"/>
    </source>
</evidence>
<dbReference type="OrthoDB" id="302966at2759"/>
<feature type="compositionally biased region" description="Polar residues" evidence="7">
    <location>
        <begin position="839"/>
        <end position="858"/>
    </location>
</feature>
<evidence type="ECO:0000313" key="10">
    <source>
        <dbReference type="Proteomes" id="UP000027361"/>
    </source>
</evidence>
<evidence type="ECO:0000256" key="3">
    <source>
        <dbReference type="ARBA" id="ARBA00022723"/>
    </source>
</evidence>
<evidence type="ECO:0000313" key="9">
    <source>
        <dbReference type="EMBL" id="KDN52755.1"/>
    </source>
</evidence>
<accession>A0A066WQ55</accession>
<evidence type="ECO:0000256" key="2">
    <source>
        <dbReference type="ARBA" id="ARBA00022490"/>
    </source>
</evidence>
<evidence type="ECO:0000256" key="6">
    <source>
        <dbReference type="PROSITE-ProRule" id="PRU00175"/>
    </source>
</evidence>
<dbReference type="RefSeq" id="XP_013245594.1">
    <property type="nucleotide sequence ID" value="XM_013390140.1"/>
</dbReference>
<comment type="caution">
    <text evidence="9">The sequence shown here is derived from an EMBL/GenBank/DDBJ whole genome shotgun (WGS) entry which is preliminary data.</text>
</comment>
<keyword evidence="2" id="KW-0963">Cytoplasm</keyword>
<dbReference type="EMBL" id="JMSN01000007">
    <property type="protein sequence ID" value="KDN52755.1"/>
    <property type="molecule type" value="Genomic_DNA"/>
</dbReference>
<proteinExistence type="predicted"/>
<comment type="subcellular location">
    <subcellularLocation>
        <location evidence="1">Cytoplasm</location>
    </subcellularLocation>
</comment>
<dbReference type="Gene3D" id="3.30.40.10">
    <property type="entry name" value="Zinc/RING finger domain, C3HC4 (zinc finger)"/>
    <property type="match status" value="1"/>
</dbReference>
<dbReference type="PANTHER" id="PTHR12983:SF9">
    <property type="entry name" value="E3 UBIQUITIN-PROTEIN LIGASE RNF10"/>
    <property type="match status" value="1"/>
</dbReference>
<dbReference type="OMA" id="APWHFQP"/>